<sequence length="77" mass="8432">VAQLHINGSVFDLDEDQSVADIFNFLNNYTKEQDGTVWLKLADGSTVHFQFDGQPTFAVVAPAGYQPEGLKVSDSMP</sequence>
<dbReference type="EMBL" id="FUEZ01000004">
    <property type="protein sequence ID" value="SPM40206.1"/>
    <property type="molecule type" value="Genomic_DNA"/>
</dbReference>
<evidence type="ECO:0000313" key="2">
    <source>
        <dbReference type="Proteomes" id="UP000240424"/>
    </source>
</evidence>
<protein>
    <submittedName>
        <fullName evidence="1">Mycobacterium numidiamassiliense ORFan</fullName>
    </submittedName>
</protein>
<keyword evidence="2" id="KW-1185">Reference proteome</keyword>
<reference evidence="1 2" key="1">
    <citation type="submission" date="2017-01" db="EMBL/GenBank/DDBJ databases">
        <authorList>
            <consortium name="Urmite Genomes"/>
        </authorList>
    </citation>
    <scope>NUCLEOTIDE SEQUENCE [LARGE SCALE GENOMIC DNA]</scope>
    <source>
        <strain evidence="1 2">AB215</strain>
    </source>
</reference>
<proteinExistence type="predicted"/>
<organism evidence="1 2">
    <name type="scientific">Mycobacterium numidiamassiliense</name>
    <dbReference type="NCBI Taxonomy" id="1841861"/>
    <lineage>
        <taxon>Bacteria</taxon>
        <taxon>Bacillati</taxon>
        <taxon>Actinomycetota</taxon>
        <taxon>Actinomycetes</taxon>
        <taxon>Mycobacteriales</taxon>
        <taxon>Mycobacteriaceae</taxon>
        <taxon>Mycobacterium</taxon>
    </lineage>
</organism>
<dbReference type="STRING" id="1841861.GCA_900157365_00719"/>
<name>A0A2U3P8W9_9MYCO</name>
<feature type="non-terminal residue" evidence="1">
    <location>
        <position position="1"/>
    </location>
</feature>
<evidence type="ECO:0000313" key="1">
    <source>
        <dbReference type="EMBL" id="SPM40206.1"/>
    </source>
</evidence>
<dbReference type="AlphaFoldDB" id="A0A2U3P8W9"/>
<dbReference type="Proteomes" id="UP000240424">
    <property type="component" value="Unassembled WGS sequence"/>
</dbReference>
<gene>
    <name evidence="1" type="ORF">MNAB215_2402</name>
</gene>
<accession>A0A2U3P8W9</accession>